<dbReference type="GO" id="GO:0008270">
    <property type="term" value="F:zinc ion binding"/>
    <property type="evidence" value="ECO:0007669"/>
    <property type="project" value="UniProtKB-KW"/>
</dbReference>
<gene>
    <name evidence="3" type="ORF">PHYBLDRAFT_162508</name>
</gene>
<dbReference type="InterPro" id="IPR006912">
    <property type="entry name" value="Harbinger_derived_prot"/>
</dbReference>
<sequence length="1143" mass="130763">MKSQIQKRPPFSHSAYKIVKTHPPKRQGKLNFSINSDVFICSECEKEFEKPWLLKKHLKVHHISNQMATNTVLDKPHQAKLIVENTILDVNAFDYLSDKDDSSSIGNEEDNIVDEENNIVNNFFDIEMNSNPVFNAFSDMFSSAAAADEISMTDDDSEIPKEVFETIGTQMLKKILLVMNLIIKIQQETPIGRTFKLPYLDALLNYQARKKSKMPVFPSQRISVPGSNGNAFANINLPSDHLRFLMANPKKSKLISFMPDRIPNQSICLEQGKKWRTHHLFQQPMHTVNGIDVWFRTIIYLKTNDCSICFLVESFHMANKNIFARGYLVRVISIVCYGIEVAVTDLRVEQISHVDTTPVERDHYYSISSSLTRLSPAHDFLLFRVHPMKKPMPLSVLPGNVDCDAVFYKVKIFSIILFTDGTSDNRSKQYNPFESWLMRCAALPFKNQNSIANIQFLSTIPKKDGANGMSLLPAIVDDFKKLEKGVKMFSAEDNEYVLVVAPILWIEADTPCHSELCRLLGPVTTFPCRRCYIKLRCAKDFVKDLDTEIPNAPKIGMNTPANEISFRDHSTGRLLELQSFDPEKNTPVEILHTILLGVAKYMVIDLVKVVLKNDTATIARLSEFLTDYTRSTGLSRKFTQNLRHSDSFLDRDFKVLLQILPVILIIEFSGNHELDLIIPCFVELGQLCSLVFVCQVTSDFDNYIIRVDNAVKHLIKALFDYDKGTKNELHKAYCIKPKVHYLTHLKEDIIRFGPALNYETEKGEQFNKHIRKHLFHKNRQNTSRNVCLKFAKQVALQHKSGTGIERFIKDINESLFYYTSFGGSRELKDNNDTGDIEDDTIQNNSFGAFVFRDDPISRPCIGLVSGSVIKFLSIDPHMDNNKNNNYAKAVITGEHSDIANINLVYKILYTTSAYQNTINLNEDSDIKEYKYFLNNPVVDFGLFDYFLNDINVLDRSDVFQEITKGTDSVVHYNIRGKTYDMGYYLANEIYPSYATLIKTISNPILAKEKITYICLFAQKQEATRKDVEWAFGVLQARFNIFKLPAKLWRITDLNMLMKPCIILYNMIVEDERGVDGLDMVYEQSLAAMTLSDRASRRATSEDVTRGSFSEFVTRYCEVTSRINYAELVKSLVNNLWSMAGNNE</sequence>
<dbReference type="SMART" id="SM00355">
    <property type="entry name" value="ZnF_C2H2"/>
    <property type="match status" value="1"/>
</dbReference>
<dbReference type="OrthoDB" id="2262863at2759"/>
<dbReference type="InterPro" id="IPR013087">
    <property type="entry name" value="Znf_C2H2_type"/>
</dbReference>
<dbReference type="VEuPathDB" id="FungiDB:PHYBLDRAFT_162508"/>
<accession>A0A167QBR6</accession>
<dbReference type="InParanoid" id="A0A167QBR6"/>
<dbReference type="PANTHER" id="PTHR47150:SF5">
    <property type="entry name" value="OS07G0546750 PROTEIN"/>
    <property type="match status" value="1"/>
</dbReference>
<keyword evidence="1" id="KW-0479">Metal-binding</keyword>
<feature type="domain" description="C2H2-type" evidence="2">
    <location>
        <begin position="39"/>
        <end position="61"/>
    </location>
</feature>
<keyword evidence="1" id="KW-0862">Zinc</keyword>
<dbReference type="Pfam" id="PF04827">
    <property type="entry name" value="Plant_tran"/>
    <property type="match status" value="1"/>
</dbReference>
<dbReference type="PROSITE" id="PS50157">
    <property type="entry name" value="ZINC_FINGER_C2H2_2"/>
    <property type="match status" value="1"/>
</dbReference>
<proteinExistence type="predicted"/>
<evidence type="ECO:0000259" key="2">
    <source>
        <dbReference type="PROSITE" id="PS50157"/>
    </source>
</evidence>
<evidence type="ECO:0000256" key="1">
    <source>
        <dbReference type="PROSITE-ProRule" id="PRU00042"/>
    </source>
</evidence>
<evidence type="ECO:0000313" key="4">
    <source>
        <dbReference type="Proteomes" id="UP000077315"/>
    </source>
</evidence>
<name>A0A167QBR6_PHYB8</name>
<keyword evidence="4" id="KW-1185">Reference proteome</keyword>
<dbReference type="EMBL" id="KV440972">
    <property type="protein sequence ID" value="OAD79437.1"/>
    <property type="molecule type" value="Genomic_DNA"/>
</dbReference>
<dbReference type="PANTHER" id="PTHR47150">
    <property type="entry name" value="OS12G0169200 PROTEIN"/>
    <property type="match status" value="1"/>
</dbReference>
<protein>
    <submittedName>
        <fullName evidence="3">C2H2-type zinc finger transcription factor</fullName>
    </submittedName>
</protein>
<dbReference type="Proteomes" id="UP000077315">
    <property type="component" value="Unassembled WGS sequence"/>
</dbReference>
<reference evidence="4" key="1">
    <citation type="submission" date="2015-06" db="EMBL/GenBank/DDBJ databases">
        <title>Expansion of signal transduction pathways in fungi by whole-genome duplication.</title>
        <authorList>
            <consortium name="DOE Joint Genome Institute"/>
            <person name="Corrochano L.M."/>
            <person name="Kuo A."/>
            <person name="Marcet-Houben M."/>
            <person name="Polaino S."/>
            <person name="Salamov A."/>
            <person name="Villalobos J.M."/>
            <person name="Alvarez M.I."/>
            <person name="Avalos J."/>
            <person name="Benito E.P."/>
            <person name="Benoit I."/>
            <person name="Burger G."/>
            <person name="Camino L.P."/>
            <person name="Canovas D."/>
            <person name="Cerda-Olmedo E."/>
            <person name="Cheng J.-F."/>
            <person name="Dominguez A."/>
            <person name="Elias M."/>
            <person name="Eslava A.P."/>
            <person name="Glaser F."/>
            <person name="Grimwood J."/>
            <person name="Gutierrez G."/>
            <person name="Heitman J."/>
            <person name="Henrissat B."/>
            <person name="Iturriaga E.A."/>
            <person name="Lang B.F."/>
            <person name="Lavin J.L."/>
            <person name="Lee S."/>
            <person name="Li W."/>
            <person name="Lindquist E."/>
            <person name="Lopez-Garcia S."/>
            <person name="Luque E.M."/>
            <person name="Marcos A.T."/>
            <person name="Martin J."/>
            <person name="McCluskey K."/>
            <person name="Medina H.R."/>
            <person name="Miralles-Duran A."/>
            <person name="Miyazaki A."/>
            <person name="Munoz-Torres E."/>
            <person name="Oguiza J.A."/>
            <person name="Ohm R."/>
            <person name="Olmedo M."/>
            <person name="Orejas M."/>
            <person name="Ortiz-Castellanos L."/>
            <person name="Pisabarro A.G."/>
            <person name="Rodriguez-Romero J."/>
            <person name="Ruiz-Herrera J."/>
            <person name="Ruiz-Vazquez R."/>
            <person name="Sanz C."/>
            <person name="Schackwitz W."/>
            <person name="Schmutz J."/>
            <person name="Shahriari M."/>
            <person name="Shelest E."/>
            <person name="Silva-Franco F."/>
            <person name="Soanes D."/>
            <person name="Syed K."/>
            <person name="Tagua V.G."/>
            <person name="Talbot N.J."/>
            <person name="Thon M."/>
            <person name="De vries R.P."/>
            <person name="Wiebenga A."/>
            <person name="Yadav J.S."/>
            <person name="Braun E.L."/>
            <person name="Baker S."/>
            <person name="Garre V."/>
            <person name="Horwitz B."/>
            <person name="Torres-Martinez S."/>
            <person name="Idnurm A."/>
            <person name="Herrera-Estrella A."/>
            <person name="Gabaldon T."/>
            <person name="Grigoriev I.V."/>
        </authorList>
    </citation>
    <scope>NUCLEOTIDE SEQUENCE [LARGE SCALE GENOMIC DNA]</scope>
    <source>
        <strain evidence="4">NRRL 1555(-)</strain>
    </source>
</reference>
<dbReference type="AlphaFoldDB" id="A0A167QBR6"/>
<organism evidence="3 4">
    <name type="scientific">Phycomyces blakesleeanus (strain ATCC 8743b / DSM 1359 / FGSC 10004 / NBRC 33097 / NRRL 1555)</name>
    <dbReference type="NCBI Taxonomy" id="763407"/>
    <lineage>
        <taxon>Eukaryota</taxon>
        <taxon>Fungi</taxon>
        <taxon>Fungi incertae sedis</taxon>
        <taxon>Mucoromycota</taxon>
        <taxon>Mucoromycotina</taxon>
        <taxon>Mucoromycetes</taxon>
        <taxon>Mucorales</taxon>
        <taxon>Phycomycetaceae</taxon>
        <taxon>Phycomyces</taxon>
    </lineage>
</organism>
<keyword evidence="1" id="KW-0863">Zinc-finger</keyword>
<evidence type="ECO:0000313" key="3">
    <source>
        <dbReference type="EMBL" id="OAD79437.1"/>
    </source>
</evidence>
<dbReference type="GeneID" id="28995543"/>
<dbReference type="RefSeq" id="XP_018297477.1">
    <property type="nucleotide sequence ID" value="XM_018434637.1"/>
</dbReference>